<protein>
    <submittedName>
        <fullName evidence="2">Uncharacterized protein</fullName>
    </submittedName>
</protein>
<organism evidence="2 3">
    <name type="scientific">Glarea lozoyensis (strain ATCC 20868 / MF5171)</name>
    <dbReference type="NCBI Taxonomy" id="1116229"/>
    <lineage>
        <taxon>Eukaryota</taxon>
        <taxon>Fungi</taxon>
        <taxon>Dikarya</taxon>
        <taxon>Ascomycota</taxon>
        <taxon>Pezizomycotina</taxon>
        <taxon>Leotiomycetes</taxon>
        <taxon>Helotiales</taxon>
        <taxon>Helotiaceae</taxon>
        <taxon>Glarea</taxon>
    </lineage>
</organism>
<dbReference type="RefSeq" id="XP_008079637.1">
    <property type="nucleotide sequence ID" value="XM_008081446.1"/>
</dbReference>
<keyword evidence="3" id="KW-1185">Reference proteome</keyword>
<sequence>MNQSIPPILEPVFCCGKAHLTWTSQNNKPWHNPDRELHDRIYGSFLSFAVKRQKIYNFNSRIFNLPPRSRDPPVPQPWVPHDVLSDEAVANNPIKDDTPYCIHVISRDDFGLAYSHRYYAIPKNLNEDWTEISHVHWFAQGYKFRDVVDRWDLKCQIDHETFFRLELRPNLDLRKTVNVVAVLPQRRVCGGMGMGMGGARGGGKGKGNGKGRRR</sequence>
<evidence type="ECO:0000256" key="1">
    <source>
        <dbReference type="SAM" id="MobiDB-lite"/>
    </source>
</evidence>
<dbReference type="EMBL" id="KE145358">
    <property type="protein sequence ID" value="EPE33020.1"/>
    <property type="molecule type" value="Genomic_DNA"/>
</dbReference>
<gene>
    <name evidence="2" type="ORF">GLAREA_06032</name>
</gene>
<feature type="region of interest" description="Disordered" evidence="1">
    <location>
        <begin position="194"/>
        <end position="214"/>
    </location>
</feature>
<proteinExistence type="predicted"/>
<dbReference type="HOGENOM" id="CLU_1289010_0_0_1"/>
<dbReference type="AlphaFoldDB" id="S3D5G7"/>
<accession>S3D5G7</accession>
<feature type="compositionally biased region" description="Gly residues" evidence="1">
    <location>
        <begin position="194"/>
        <end position="206"/>
    </location>
</feature>
<dbReference type="KEGG" id="glz:GLAREA_06032"/>
<evidence type="ECO:0000313" key="3">
    <source>
        <dbReference type="Proteomes" id="UP000016922"/>
    </source>
</evidence>
<evidence type="ECO:0000313" key="2">
    <source>
        <dbReference type="EMBL" id="EPE33020.1"/>
    </source>
</evidence>
<name>S3D5G7_GLAL2</name>
<dbReference type="GeneID" id="19465086"/>
<reference evidence="2 3" key="1">
    <citation type="journal article" date="2013" name="BMC Genomics">
        <title>Genomics-driven discovery of the pneumocandin biosynthetic gene cluster in the fungus Glarea lozoyensis.</title>
        <authorList>
            <person name="Chen L."/>
            <person name="Yue Q."/>
            <person name="Zhang X."/>
            <person name="Xiang M."/>
            <person name="Wang C."/>
            <person name="Li S."/>
            <person name="Che Y."/>
            <person name="Ortiz-Lopez F.J."/>
            <person name="Bills G.F."/>
            <person name="Liu X."/>
            <person name="An Z."/>
        </authorList>
    </citation>
    <scope>NUCLEOTIDE SEQUENCE [LARGE SCALE GENOMIC DNA]</scope>
    <source>
        <strain evidence="3">ATCC 20868 / MF5171</strain>
    </source>
</reference>
<dbReference type="OrthoDB" id="3470112at2759"/>
<dbReference type="Proteomes" id="UP000016922">
    <property type="component" value="Unassembled WGS sequence"/>
</dbReference>